<organism evidence="3">
    <name type="scientific">Caenorhabditis remanei</name>
    <name type="common">Caenorhabditis vulgaris</name>
    <dbReference type="NCBI Taxonomy" id="31234"/>
    <lineage>
        <taxon>Eukaryota</taxon>
        <taxon>Metazoa</taxon>
        <taxon>Ecdysozoa</taxon>
        <taxon>Nematoda</taxon>
        <taxon>Chromadorea</taxon>
        <taxon>Rhabditida</taxon>
        <taxon>Rhabditina</taxon>
        <taxon>Rhabditomorpha</taxon>
        <taxon>Rhabditoidea</taxon>
        <taxon>Rhabditidae</taxon>
        <taxon>Peloderinae</taxon>
        <taxon>Caenorhabditis</taxon>
    </lineage>
</organism>
<accession>E3NMA3</accession>
<proteinExistence type="predicted"/>
<feature type="compositionally biased region" description="Low complexity" evidence="1">
    <location>
        <begin position="341"/>
        <end position="356"/>
    </location>
</feature>
<feature type="region of interest" description="Disordered" evidence="1">
    <location>
        <begin position="331"/>
        <end position="514"/>
    </location>
</feature>
<gene>
    <name evidence="2" type="ORF">CRE_02704</name>
</gene>
<dbReference type="InParanoid" id="E3NMA3"/>
<reference evidence="2" key="1">
    <citation type="submission" date="2007-07" db="EMBL/GenBank/DDBJ databases">
        <title>PCAP assembly of the Caenorhabditis remanei genome.</title>
        <authorList>
            <consortium name="The Caenorhabditis remanei Sequencing Consortium"/>
            <person name="Wilson R.K."/>
        </authorList>
    </citation>
    <scope>NUCLEOTIDE SEQUENCE [LARGE SCALE GENOMIC DNA]</scope>
    <source>
        <strain evidence="2">PB4641</strain>
    </source>
</reference>
<evidence type="ECO:0000313" key="2">
    <source>
        <dbReference type="EMBL" id="EFP07039.1"/>
    </source>
</evidence>
<dbReference type="EMBL" id="DS269008">
    <property type="protein sequence ID" value="EFP07039.1"/>
    <property type="molecule type" value="Genomic_DNA"/>
</dbReference>
<name>E3NMA3_CAERE</name>
<dbReference type="Proteomes" id="UP000008281">
    <property type="component" value="Unassembled WGS sequence"/>
</dbReference>
<feature type="region of interest" description="Disordered" evidence="1">
    <location>
        <begin position="184"/>
        <end position="247"/>
    </location>
</feature>
<dbReference type="AlphaFoldDB" id="E3NMA3"/>
<evidence type="ECO:0000256" key="1">
    <source>
        <dbReference type="SAM" id="MobiDB-lite"/>
    </source>
</evidence>
<sequence length="555" mass="59543">MNRQPGITDENSIHVILQGTCNPVQNGPGIPRHGTASRQYDRETPRLRKSTECILLETCEGTTIPRLEPRRTQEKGKIMVSRYLGIHCFNDTELIRKPSGHLVESSVFMVLQWVNNSLKTSDEGKKFSKVKVQVCSETLNVADPKKIPDVGVCRSGTPTEGIGRKSNGTEPKLVPLFPTLDACRSGAPKERMVPPAPDSDSSEERSWREVPSLEACRSGAPKGRIVPPAPDSDSSEEGSWREVPTLDACRSGASKIRIGLKSSGLEQLPDSGSPRNANSLAFDGTPRSGTAPPAESATDMDACRSGAPRKRRLQSPEYVLIPESVPPRIANSLAFDGKPRSGTTVSSDTGSVMDVGRSGTSKGRIVPPAPDSDACRSGASGKGSWWEVPNLEASRSGASKAKVPPRAPDSDTCRSDASGKGPMRRVPNLDAKRHASSNDSAKMYSNPKAPRQRTSAKMDDWTESSGSAISHDDDGPTDIVNQCPGVSYPMVSPRPDPVDHAKARSLSHRVRSFNPRKSKANLACYACITQEAGTQTPRSVDSPLVPESGPCPTPN</sequence>
<feature type="region of interest" description="Disordered" evidence="1">
    <location>
        <begin position="261"/>
        <end position="319"/>
    </location>
</feature>
<keyword evidence="3" id="KW-1185">Reference proteome</keyword>
<feature type="region of interest" description="Disordered" evidence="1">
    <location>
        <begin position="24"/>
        <end position="43"/>
    </location>
</feature>
<evidence type="ECO:0000313" key="3">
    <source>
        <dbReference type="Proteomes" id="UP000008281"/>
    </source>
</evidence>
<dbReference type="HOGENOM" id="CLU_491119_0_0_1"/>
<protein>
    <submittedName>
        <fullName evidence="2">Uncharacterized protein</fullName>
    </submittedName>
</protein>
<feature type="compositionally biased region" description="Basic residues" evidence="1">
    <location>
        <begin position="503"/>
        <end position="514"/>
    </location>
</feature>
<feature type="region of interest" description="Disordered" evidence="1">
    <location>
        <begin position="532"/>
        <end position="555"/>
    </location>
</feature>